<proteinExistence type="predicted"/>
<organism evidence="3 4">
    <name type="scientific">Acinetobacter equi</name>
    <dbReference type="NCBI Taxonomy" id="1324350"/>
    <lineage>
        <taxon>Bacteria</taxon>
        <taxon>Pseudomonadati</taxon>
        <taxon>Pseudomonadota</taxon>
        <taxon>Gammaproteobacteria</taxon>
        <taxon>Moraxellales</taxon>
        <taxon>Moraxellaceae</taxon>
        <taxon>Acinetobacter</taxon>
    </lineage>
</organism>
<feature type="chain" id="PRO_5006040087" evidence="2">
    <location>
        <begin position="22"/>
        <end position="141"/>
    </location>
</feature>
<sequence length="141" mass="16720">MINKIFFILCITFLLHNTAQAKGFFIINTGDEMFPVAAFPQEIIEQDEDFKNFQVGYKCSHFGILWADFRIWDCSLVGINPSEKDTYYELPEVVTEYLKSKPEFQEDKMQRNFWNKFGMYILILIIVGYFFTRFRKSSSSE</sequence>
<gene>
    <name evidence="3" type="ORF">AOY20_06420</name>
</gene>
<dbReference type="EMBL" id="CP012808">
    <property type="protein sequence ID" value="ALH95201.1"/>
    <property type="molecule type" value="Genomic_DNA"/>
</dbReference>
<reference evidence="3 4" key="1">
    <citation type="journal article" date="2015" name="Int. J. Syst. Evol. Microbiol.">
        <title>Acinetobacter equi sp. nov. isolated from horse faeces.</title>
        <authorList>
            <person name="Poppel M.T."/>
            <person name="Skiebe E."/>
            <person name="Laue M."/>
            <person name="Bergmann H."/>
            <person name="Ebersberger I."/>
            <person name="Garn T."/>
            <person name="Fruth A."/>
            <person name="Baumgardt S."/>
            <person name="Busse H.J."/>
            <person name="Wilharm G."/>
        </authorList>
    </citation>
    <scope>NUCLEOTIDE SEQUENCE [LARGE SCALE GENOMIC DNA]</scope>
    <source>
        <strain evidence="3 4">114</strain>
    </source>
</reference>
<dbReference type="KEGG" id="aei:AOY20_06420"/>
<keyword evidence="1" id="KW-0472">Membrane</keyword>
<evidence type="ECO:0000256" key="1">
    <source>
        <dbReference type="SAM" id="Phobius"/>
    </source>
</evidence>
<protein>
    <submittedName>
        <fullName evidence="3">Uncharacterized protein</fullName>
    </submittedName>
</protein>
<keyword evidence="2" id="KW-0732">Signal</keyword>
<feature type="signal peptide" evidence="2">
    <location>
        <begin position="1"/>
        <end position="21"/>
    </location>
</feature>
<dbReference type="STRING" id="1324350.AOY20_06420"/>
<evidence type="ECO:0000256" key="2">
    <source>
        <dbReference type="SAM" id="SignalP"/>
    </source>
</evidence>
<dbReference type="OrthoDB" id="9155053at2"/>
<dbReference type="Proteomes" id="UP000064939">
    <property type="component" value="Chromosome"/>
</dbReference>
<keyword evidence="1" id="KW-1133">Transmembrane helix</keyword>
<dbReference type="RefSeq" id="WP_054581095.1">
    <property type="nucleotide sequence ID" value="NZ_CP012808.1"/>
</dbReference>
<name>A0A0N9WCY3_9GAMM</name>
<evidence type="ECO:0000313" key="3">
    <source>
        <dbReference type="EMBL" id="ALH95201.1"/>
    </source>
</evidence>
<feature type="transmembrane region" description="Helical" evidence="1">
    <location>
        <begin position="113"/>
        <end position="132"/>
    </location>
</feature>
<evidence type="ECO:0000313" key="4">
    <source>
        <dbReference type="Proteomes" id="UP000064939"/>
    </source>
</evidence>
<dbReference type="AlphaFoldDB" id="A0A0N9WCY3"/>
<keyword evidence="1" id="KW-0812">Transmembrane</keyword>
<keyword evidence="4" id="KW-1185">Reference proteome</keyword>
<accession>A0A0N9WCY3</accession>